<dbReference type="PANTHER" id="PTHR13856:SF137">
    <property type="entry name" value="GH05942P"/>
    <property type="match status" value="1"/>
</dbReference>
<dbReference type="SMART" id="SM00288">
    <property type="entry name" value="VHS"/>
    <property type="match status" value="1"/>
</dbReference>
<dbReference type="SUPFAM" id="SSF48464">
    <property type="entry name" value="ENTH/VHS domain"/>
    <property type="match status" value="1"/>
</dbReference>
<feature type="region of interest" description="Disordered" evidence="4">
    <location>
        <begin position="173"/>
        <end position="214"/>
    </location>
</feature>
<dbReference type="PANTHER" id="PTHR13856">
    <property type="entry name" value="VHS DOMAIN CONTAINING PROTEIN FAMILY"/>
    <property type="match status" value="1"/>
</dbReference>
<keyword evidence="3" id="KW-0653">Protein transport</keyword>
<organism evidence="7 8">
    <name type="scientific">Adineta ricciae</name>
    <name type="common">Rotifer</name>
    <dbReference type="NCBI Taxonomy" id="249248"/>
    <lineage>
        <taxon>Eukaryota</taxon>
        <taxon>Metazoa</taxon>
        <taxon>Spiralia</taxon>
        <taxon>Gnathifera</taxon>
        <taxon>Rotifera</taxon>
        <taxon>Eurotatoria</taxon>
        <taxon>Bdelloidea</taxon>
        <taxon>Adinetida</taxon>
        <taxon>Adinetidae</taxon>
        <taxon>Adineta</taxon>
    </lineage>
</organism>
<evidence type="ECO:0000313" key="7">
    <source>
        <dbReference type="EMBL" id="CAF1163163.1"/>
    </source>
</evidence>
<dbReference type="Gene3D" id="1.25.40.90">
    <property type="match status" value="1"/>
</dbReference>
<name>A0A814TK50_ADIRI</name>
<evidence type="ECO:0000256" key="4">
    <source>
        <dbReference type="SAM" id="MobiDB-lite"/>
    </source>
</evidence>
<evidence type="ECO:0000256" key="3">
    <source>
        <dbReference type="ARBA" id="ARBA00022927"/>
    </source>
</evidence>
<dbReference type="InterPro" id="IPR002014">
    <property type="entry name" value="VHS_dom"/>
</dbReference>
<dbReference type="Proteomes" id="UP000663852">
    <property type="component" value="Unassembled WGS sequence"/>
</dbReference>
<feature type="compositionally biased region" description="Polar residues" evidence="4">
    <location>
        <begin position="319"/>
        <end position="339"/>
    </location>
</feature>
<protein>
    <recommendedName>
        <fullName evidence="9">TOM1-like protein 2</fullName>
    </recommendedName>
</protein>
<dbReference type="GO" id="GO:0035091">
    <property type="term" value="F:phosphatidylinositol binding"/>
    <property type="evidence" value="ECO:0007669"/>
    <property type="project" value="InterPro"/>
</dbReference>
<evidence type="ECO:0000313" key="8">
    <source>
        <dbReference type="Proteomes" id="UP000663852"/>
    </source>
</evidence>
<dbReference type="GO" id="GO:0015031">
    <property type="term" value="P:protein transport"/>
    <property type="evidence" value="ECO:0007669"/>
    <property type="project" value="UniProtKB-KW"/>
</dbReference>
<dbReference type="PIRSF" id="PIRSF036948">
    <property type="entry name" value="TOM1"/>
    <property type="match status" value="1"/>
</dbReference>
<feature type="compositionally biased region" description="Polar residues" evidence="4">
    <location>
        <begin position="445"/>
        <end position="467"/>
    </location>
</feature>
<comment type="similarity">
    <text evidence="1">Belongs to the TOM1 family.</text>
</comment>
<dbReference type="OrthoDB" id="2018246at2759"/>
<feature type="region of interest" description="Disordered" evidence="4">
    <location>
        <begin position="440"/>
        <end position="478"/>
    </location>
</feature>
<dbReference type="PROSITE" id="PS50909">
    <property type="entry name" value="GAT"/>
    <property type="match status" value="1"/>
</dbReference>
<dbReference type="GO" id="GO:0043130">
    <property type="term" value="F:ubiquitin binding"/>
    <property type="evidence" value="ECO:0007669"/>
    <property type="project" value="InterPro"/>
</dbReference>
<dbReference type="InterPro" id="IPR008942">
    <property type="entry name" value="ENTH_VHS"/>
</dbReference>
<dbReference type="GO" id="GO:0030276">
    <property type="term" value="F:clathrin binding"/>
    <property type="evidence" value="ECO:0007669"/>
    <property type="project" value="TreeGrafter"/>
</dbReference>
<gene>
    <name evidence="7" type="ORF">EDS130_LOCUS23257</name>
</gene>
<dbReference type="InterPro" id="IPR004152">
    <property type="entry name" value="GAT_dom"/>
</dbReference>
<evidence type="ECO:0008006" key="9">
    <source>
        <dbReference type="Google" id="ProtNLM"/>
    </source>
</evidence>
<evidence type="ECO:0000259" key="5">
    <source>
        <dbReference type="PROSITE" id="PS50179"/>
    </source>
</evidence>
<evidence type="ECO:0000256" key="2">
    <source>
        <dbReference type="ARBA" id="ARBA00022448"/>
    </source>
</evidence>
<dbReference type="SUPFAM" id="SSF89009">
    <property type="entry name" value="GAT-like domain"/>
    <property type="match status" value="1"/>
</dbReference>
<dbReference type="GO" id="GO:0007165">
    <property type="term" value="P:signal transduction"/>
    <property type="evidence" value="ECO:0007669"/>
    <property type="project" value="TreeGrafter"/>
</dbReference>
<dbReference type="CDD" id="cd14233">
    <property type="entry name" value="GAT_TOM1_like"/>
    <property type="match status" value="1"/>
</dbReference>
<feature type="region of interest" description="Disordered" evidence="4">
    <location>
        <begin position="314"/>
        <end position="344"/>
    </location>
</feature>
<dbReference type="PROSITE" id="PS50179">
    <property type="entry name" value="VHS"/>
    <property type="match status" value="1"/>
</dbReference>
<evidence type="ECO:0000256" key="1">
    <source>
        <dbReference type="ARBA" id="ARBA00007708"/>
    </source>
</evidence>
<reference evidence="7" key="1">
    <citation type="submission" date="2021-02" db="EMBL/GenBank/DDBJ databases">
        <authorList>
            <person name="Nowell W R."/>
        </authorList>
    </citation>
    <scope>NUCLEOTIDE SEQUENCE</scope>
</reference>
<dbReference type="Pfam" id="PF00790">
    <property type="entry name" value="VHS"/>
    <property type="match status" value="1"/>
</dbReference>
<keyword evidence="2" id="KW-0813">Transport</keyword>
<comment type="caution">
    <text evidence="7">The sequence shown here is derived from an EMBL/GenBank/DDBJ whole genome shotgun (WGS) entry which is preliminary data.</text>
</comment>
<accession>A0A814TK50</accession>
<dbReference type="GO" id="GO:0005768">
    <property type="term" value="C:endosome"/>
    <property type="evidence" value="ECO:0007669"/>
    <property type="project" value="TreeGrafter"/>
</dbReference>
<dbReference type="EMBL" id="CAJNOJ010000126">
    <property type="protein sequence ID" value="CAF1163163.1"/>
    <property type="molecule type" value="Genomic_DNA"/>
</dbReference>
<feature type="domain" description="GAT" evidence="6">
    <location>
        <begin position="219"/>
        <end position="307"/>
    </location>
</feature>
<dbReference type="InterPro" id="IPR038425">
    <property type="entry name" value="GAT_sf"/>
</dbReference>
<dbReference type="Gene3D" id="1.20.58.160">
    <property type="match status" value="1"/>
</dbReference>
<feature type="region of interest" description="Disordered" evidence="4">
    <location>
        <begin position="405"/>
        <end position="426"/>
    </location>
</feature>
<sequence>MTNLFRGNVQPSALQNAIERATDGNQQSEDWSLIMQICDHVSGHEESAREAMKTIRKRLQINPTTHGWRTIGLTLTLLEALTKNCGKIFHLQIAHKDFLKELKGVIGPKNNPPVPLQERVLGMIQTWALAFHHDPDLRAVDHFYQDCKQQGLMFPPAEPENIIKAAVPATGTIERPSQYARSASQPGPRPTGRDDRSASDGPSYPTEYKSSAPQAMGVDQLGKLRSELDVVQTNAQVFGEMLVTLQPGEENPQDFELLMELHNTCKQMQARIVDLLSQVSADDITVDLLRYNDEFNNSFKTFESYMQQRDRRFGASHKPTYNSPTASSRAVPSSTSNAENEPALIQFDDDPIPIATGLQTMNINSMSASAVPKNIPQQSIASAVTRPAANIQDPERDVREIEQWLKSQGDESDTDETNRPTGDTTHAFNNFLQKRVSAIAEQRPSDQPSLYPTLQNPSINSTQSNTRLVAGNVDHTGR</sequence>
<proteinExistence type="inferred from homology"/>
<dbReference type="AlphaFoldDB" id="A0A814TK50"/>
<dbReference type="Pfam" id="PF03127">
    <property type="entry name" value="GAT"/>
    <property type="match status" value="1"/>
</dbReference>
<dbReference type="InterPro" id="IPR014645">
    <property type="entry name" value="TOM1"/>
</dbReference>
<dbReference type="GO" id="GO:0016020">
    <property type="term" value="C:membrane"/>
    <property type="evidence" value="ECO:0007669"/>
    <property type="project" value="TreeGrafter"/>
</dbReference>
<feature type="domain" description="VHS" evidence="5">
    <location>
        <begin position="21"/>
        <end position="155"/>
    </location>
</feature>
<evidence type="ECO:0000259" key="6">
    <source>
        <dbReference type="PROSITE" id="PS50909"/>
    </source>
</evidence>